<gene>
    <name evidence="5" type="primary">iolC_1</name>
    <name evidence="5" type="ORF">NCTC10815_02519</name>
</gene>
<dbReference type="InterPro" id="IPR011611">
    <property type="entry name" value="PfkB_dom"/>
</dbReference>
<dbReference type="Pfam" id="PF00294">
    <property type="entry name" value="PfkB"/>
    <property type="match status" value="1"/>
</dbReference>
<evidence type="ECO:0000313" key="5">
    <source>
        <dbReference type="EMBL" id="STY45144.1"/>
    </source>
</evidence>
<sequence length="328" mass="36635">MKQVVTIGELLMRLSTQQGIPFSQTTALDIHIGGAEANVAVNLSKLGHPTRIATVVPANPIGKMAVEHLWRHQVDTAFVVEAGDRLGTYYLESGTALKAPSVVYDRQHSSFARHKSMDWDLSELLKGIRVLHVSGITIALSTFWLEMVVKIIREAKRNGIKISFDMNYRAKLWELEAAKRAYQQLLPLVDYCSAGQMDAVAFFEISSETTDYYQAMHDKYPNIELFYATKRTVISASHHLLQGHLWTQGECWESEEYAIYPIVDRVGGGDAYTAAVLHGILSEWRPDETVKFATAAAGLKHSIHGDINPFDEKTIADFAADKSRAIVR</sequence>
<feature type="domain" description="Carbohydrate kinase PfkB" evidence="4">
    <location>
        <begin position="1"/>
        <end position="310"/>
    </location>
</feature>
<dbReference type="AlphaFoldDB" id="A0A378MH76"/>
<accession>A0A378MH76</accession>
<dbReference type="PANTHER" id="PTHR43320:SF2">
    <property type="entry name" value="2-DEHYDRO-3-DEOXYGLUCONOKINASE_2-DEHYDRO-3-DEOXYGALACTONOKINASE"/>
    <property type="match status" value="1"/>
</dbReference>
<proteinExistence type="inferred from homology"/>
<dbReference type="InterPro" id="IPR029056">
    <property type="entry name" value="Ribokinase-like"/>
</dbReference>
<keyword evidence="3 5" id="KW-0418">Kinase</keyword>
<evidence type="ECO:0000256" key="1">
    <source>
        <dbReference type="ARBA" id="ARBA00010688"/>
    </source>
</evidence>
<reference evidence="5 6" key="1">
    <citation type="submission" date="2018-06" db="EMBL/GenBank/DDBJ databases">
        <authorList>
            <consortium name="Pathogen Informatics"/>
            <person name="Doyle S."/>
        </authorList>
    </citation>
    <scope>NUCLEOTIDE SEQUENCE [LARGE SCALE GENOMIC DNA]</scope>
    <source>
        <strain evidence="6">NCTC 10815</strain>
    </source>
</reference>
<comment type="similarity">
    <text evidence="1">Belongs to the carbohydrate kinase PfkB family.</text>
</comment>
<evidence type="ECO:0000256" key="3">
    <source>
        <dbReference type="ARBA" id="ARBA00022777"/>
    </source>
</evidence>
<dbReference type="SUPFAM" id="SSF53613">
    <property type="entry name" value="Ribokinase-like"/>
    <property type="match status" value="1"/>
</dbReference>
<keyword evidence="2 5" id="KW-0808">Transferase</keyword>
<name>A0A378MH76_LISGR</name>
<evidence type="ECO:0000313" key="6">
    <source>
        <dbReference type="Proteomes" id="UP000254879"/>
    </source>
</evidence>
<dbReference type="EMBL" id="UGPG01000001">
    <property type="protein sequence ID" value="STY45144.1"/>
    <property type="molecule type" value="Genomic_DNA"/>
</dbReference>
<organism evidence="5 6">
    <name type="scientific">Listeria grayi</name>
    <name type="common">Listeria murrayi</name>
    <dbReference type="NCBI Taxonomy" id="1641"/>
    <lineage>
        <taxon>Bacteria</taxon>
        <taxon>Bacillati</taxon>
        <taxon>Bacillota</taxon>
        <taxon>Bacilli</taxon>
        <taxon>Bacillales</taxon>
        <taxon>Listeriaceae</taxon>
        <taxon>Listeria</taxon>
    </lineage>
</organism>
<dbReference type="CDD" id="cd01166">
    <property type="entry name" value="KdgK"/>
    <property type="match status" value="1"/>
</dbReference>
<dbReference type="InterPro" id="IPR052700">
    <property type="entry name" value="Carb_kinase_PfkB-like"/>
</dbReference>
<evidence type="ECO:0000256" key="2">
    <source>
        <dbReference type="ARBA" id="ARBA00022679"/>
    </source>
</evidence>
<dbReference type="EC" id="2.7.1.92" evidence="5"/>
<dbReference type="GO" id="GO:0047590">
    <property type="term" value="F:5-dehydro-2-deoxygluconokinase activity"/>
    <property type="evidence" value="ECO:0007669"/>
    <property type="project" value="UniProtKB-EC"/>
</dbReference>
<dbReference type="Gene3D" id="3.40.1190.20">
    <property type="match status" value="1"/>
</dbReference>
<protein>
    <submittedName>
        <fullName evidence="5">5-dehydro-2-deoxygluconokinase</fullName>
        <ecNumber evidence="5">2.7.1.92</ecNumber>
    </submittedName>
</protein>
<evidence type="ECO:0000259" key="4">
    <source>
        <dbReference type="Pfam" id="PF00294"/>
    </source>
</evidence>
<dbReference type="RefSeq" id="WP_003757612.1">
    <property type="nucleotide sequence ID" value="NZ_CABKNG010000002.1"/>
</dbReference>
<dbReference type="PANTHER" id="PTHR43320">
    <property type="entry name" value="SUGAR KINASE"/>
    <property type="match status" value="1"/>
</dbReference>
<dbReference type="SMR" id="A0A378MH76"/>
<dbReference type="Proteomes" id="UP000254879">
    <property type="component" value="Unassembled WGS sequence"/>
</dbReference>